<name>A0AAW6CXJ5_9FIRM</name>
<dbReference type="EMBL" id="JAQLXW010000003">
    <property type="protein sequence ID" value="MDB8003114.1"/>
    <property type="molecule type" value="Genomic_DNA"/>
</dbReference>
<evidence type="ECO:0000313" key="1">
    <source>
        <dbReference type="EMBL" id="MDB8003114.1"/>
    </source>
</evidence>
<reference evidence="1" key="1">
    <citation type="submission" date="2023-01" db="EMBL/GenBank/DDBJ databases">
        <title>Human gut microbiome strain richness.</title>
        <authorList>
            <person name="Chen-Liaw A."/>
        </authorList>
    </citation>
    <scope>NUCLEOTIDE SEQUENCE</scope>
    <source>
        <strain evidence="1">1001283st1_G1_1001283B150217_161031</strain>
    </source>
</reference>
<accession>A0AAW6CXJ5</accession>
<gene>
    <name evidence="1" type="ORF">PNE09_03420</name>
</gene>
<evidence type="ECO:0000313" key="2">
    <source>
        <dbReference type="Proteomes" id="UP001210809"/>
    </source>
</evidence>
<dbReference type="AlphaFoldDB" id="A0AAW6CXJ5"/>
<protein>
    <submittedName>
        <fullName evidence="1">Uncharacterized protein</fullName>
    </submittedName>
</protein>
<organism evidence="1 2">
    <name type="scientific">[Eubacterium] siraeum</name>
    <dbReference type="NCBI Taxonomy" id="39492"/>
    <lineage>
        <taxon>Bacteria</taxon>
        <taxon>Bacillati</taxon>
        <taxon>Bacillota</taxon>
        <taxon>Clostridia</taxon>
        <taxon>Eubacteriales</taxon>
        <taxon>Oscillospiraceae</taxon>
        <taxon>Oscillospiraceae incertae sedis</taxon>
    </lineage>
</organism>
<sequence>MAIFPLSNFCLKSVALDLTIYLAPVKSPFPGERGQGDRGSELEVCFYKIEWIPYHYKNALLALRPQSQGSKTNRAFI</sequence>
<comment type="caution">
    <text evidence="1">The sequence shown here is derived from an EMBL/GenBank/DDBJ whole genome shotgun (WGS) entry which is preliminary data.</text>
</comment>
<dbReference type="Proteomes" id="UP001210809">
    <property type="component" value="Unassembled WGS sequence"/>
</dbReference>
<proteinExistence type="predicted"/>